<evidence type="ECO:0000256" key="6">
    <source>
        <dbReference type="ARBA" id="ARBA00022500"/>
    </source>
</evidence>
<feature type="region of interest" description="Disordered" evidence="14">
    <location>
        <begin position="226"/>
        <end position="264"/>
    </location>
</feature>
<keyword evidence="6" id="KW-0145">Chemotaxis</keyword>
<evidence type="ECO:0000256" key="9">
    <source>
        <dbReference type="ARBA" id="ARBA00022737"/>
    </source>
</evidence>
<keyword evidence="18" id="KW-1185">Reference proteome</keyword>
<evidence type="ECO:0000256" key="4">
    <source>
        <dbReference type="ARBA" id="ARBA00013973"/>
    </source>
</evidence>
<name>A0A146XW95_FUNHE</name>
<accession>A0A146XW95</accession>
<organism evidence="16">
    <name type="scientific">Fundulus heteroclitus</name>
    <name type="common">Killifish</name>
    <name type="synonym">Mummichog</name>
    <dbReference type="NCBI Taxonomy" id="8078"/>
    <lineage>
        <taxon>Eukaryota</taxon>
        <taxon>Metazoa</taxon>
        <taxon>Chordata</taxon>
        <taxon>Craniata</taxon>
        <taxon>Vertebrata</taxon>
        <taxon>Euteleostomi</taxon>
        <taxon>Actinopterygii</taxon>
        <taxon>Neopterygii</taxon>
        <taxon>Teleostei</taxon>
        <taxon>Neoteleostei</taxon>
        <taxon>Acanthomorphata</taxon>
        <taxon>Ovalentaria</taxon>
        <taxon>Atherinomorphae</taxon>
        <taxon>Cyprinodontiformes</taxon>
        <taxon>Fundulidae</taxon>
        <taxon>Fundulus</taxon>
    </lineage>
</organism>
<dbReference type="GO" id="GO:0005634">
    <property type="term" value="C:nucleus"/>
    <property type="evidence" value="ECO:0007669"/>
    <property type="project" value="UniProtKB-SubCell"/>
</dbReference>
<reference evidence="17" key="2">
    <citation type="submission" date="2025-05" db="UniProtKB">
        <authorList>
            <consortium name="Ensembl"/>
        </authorList>
    </citation>
    <scope>IDENTIFICATION</scope>
</reference>
<feature type="compositionally biased region" description="Low complexity" evidence="14">
    <location>
        <begin position="246"/>
        <end position="260"/>
    </location>
</feature>
<dbReference type="GeneTree" id="ENSGT00940000156178"/>
<evidence type="ECO:0000256" key="8">
    <source>
        <dbReference type="ARBA" id="ARBA00022525"/>
    </source>
</evidence>
<feature type="domain" description="PDZ" evidence="15">
    <location>
        <begin position="533"/>
        <end position="617"/>
    </location>
</feature>
<reference evidence="16" key="1">
    <citation type="submission" date="2015-01" db="EMBL/GenBank/DDBJ databases">
        <title>EvidentialGene: Evidence-directed Construction of Complete mRNA Transcriptomes without Genomes.</title>
        <authorList>
            <person name="Gilbert D.G."/>
        </authorList>
    </citation>
    <scope>NUCLEOTIDE SEQUENCE</scope>
</reference>
<feature type="compositionally biased region" description="Low complexity" evidence="14">
    <location>
        <begin position="73"/>
        <end position="86"/>
    </location>
</feature>
<evidence type="ECO:0000259" key="15">
    <source>
        <dbReference type="PROSITE" id="PS50106"/>
    </source>
</evidence>
<dbReference type="GO" id="GO:0050930">
    <property type="term" value="P:induction of positive chemotaxis"/>
    <property type="evidence" value="ECO:0007669"/>
    <property type="project" value="InterPro"/>
</dbReference>
<evidence type="ECO:0000256" key="14">
    <source>
        <dbReference type="SAM" id="MobiDB-lite"/>
    </source>
</evidence>
<dbReference type="Proteomes" id="UP000265000">
    <property type="component" value="Unplaced"/>
</dbReference>
<dbReference type="FunFam" id="2.30.42.10:FF:000122">
    <property type="entry name" value="Pro-interleukin-16"/>
    <property type="match status" value="1"/>
</dbReference>
<dbReference type="Ensembl" id="ENSFHET00000033385.1">
    <property type="protein sequence ID" value="ENSFHEP00000015922.1"/>
    <property type="gene ID" value="ENSFHEG00000017570.1"/>
</dbReference>
<keyword evidence="9" id="KW-0677">Repeat</keyword>
<protein>
    <recommendedName>
        <fullName evidence="4">Pro-interleukin-16</fullName>
    </recommendedName>
</protein>
<evidence type="ECO:0000256" key="10">
    <source>
        <dbReference type="ARBA" id="ARBA00023015"/>
    </source>
</evidence>
<dbReference type="GO" id="GO:0042609">
    <property type="term" value="F:CD4 receptor binding"/>
    <property type="evidence" value="ECO:0007669"/>
    <property type="project" value="TreeGrafter"/>
</dbReference>
<dbReference type="InterPro" id="IPR001478">
    <property type="entry name" value="PDZ"/>
</dbReference>
<dbReference type="PANTHER" id="PTHR48484:SF1">
    <property type="entry name" value="DENTIN SIALOPHOSPHOPROTEIN"/>
    <property type="match status" value="1"/>
</dbReference>
<dbReference type="PROSITE" id="PS50106">
    <property type="entry name" value="PDZ"/>
    <property type="match status" value="2"/>
</dbReference>
<keyword evidence="10" id="KW-0805">Transcription regulation</keyword>
<evidence type="ECO:0000256" key="5">
    <source>
        <dbReference type="ARBA" id="ARBA00022490"/>
    </source>
</evidence>
<feature type="compositionally biased region" description="Polar residues" evidence="14">
    <location>
        <begin position="19"/>
        <end position="30"/>
    </location>
</feature>
<evidence type="ECO:0000256" key="11">
    <source>
        <dbReference type="ARBA" id="ARBA00023163"/>
    </source>
</evidence>
<comment type="subcellular location">
    <subcellularLocation>
        <location evidence="2">Cytoplasm</location>
    </subcellularLocation>
    <subcellularLocation>
        <location evidence="1">Nucleus</location>
    </subcellularLocation>
    <subcellularLocation>
        <location evidence="3">Secreted</location>
    </subcellularLocation>
</comment>
<dbReference type="Pfam" id="PF00595">
    <property type="entry name" value="PDZ"/>
    <property type="match status" value="2"/>
</dbReference>
<dbReference type="SMART" id="SM00228">
    <property type="entry name" value="PDZ"/>
    <property type="match status" value="2"/>
</dbReference>
<comment type="function">
    <text evidence="13">Interleukin-16 stimulates a migratory response in CD4+ lymphocytes, monocytes, and eosinophils. Primes CD4+ T-cells for IL-2 and IL-15 responsiveness. Also induces T-lymphocyte expression of interleukin 2 receptor. Ligand for CD4.</text>
</comment>
<keyword evidence="11" id="KW-0804">Transcription</keyword>
<evidence type="ECO:0000256" key="1">
    <source>
        <dbReference type="ARBA" id="ARBA00004123"/>
    </source>
</evidence>
<evidence type="ECO:0000256" key="7">
    <source>
        <dbReference type="ARBA" id="ARBA00022514"/>
    </source>
</evidence>
<dbReference type="InterPro" id="IPR036034">
    <property type="entry name" value="PDZ_sf"/>
</dbReference>
<dbReference type="GO" id="GO:0005125">
    <property type="term" value="F:cytokine activity"/>
    <property type="evidence" value="ECO:0007669"/>
    <property type="project" value="UniProtKB-KW"/>
</dbReference>
<dbReference type="GO" id="GO:0005615">
    <property type="term" value="C:extracellular space"/>
    <property type="evidence" value="ECO:0007669"/>
    <property type="project" value="UniProtKB-KW"/>
</dbReference>
<evidence type="ECO:0000313" key="17">
    <source>
        <dbReference type="Ensembl" id="ENSFHEP00000015922.1"/>
    </source>
</evidence>
<keyword evidence="12" id="KW-0539">Nucleus</keyword>
<evidence type="ECO:0000256" key="2">
    <source>
        <dbReference type="ARBA" id="ARBA00004496"/>
    </source>
</evidence>
<evidence type="ECO:0000256" key="13">
    <source>
        <dbReference type="ARBA" id="ARBA00024706"/>
    </source>
</evidence>
<evidence type="ECO:0000313" key="18">
    <source>
        <dbReference type="Proteomes" id="UP000265000"/>
    </source>
</evidence>
<feature type="region of interest" description="Disordered" evidence="14">
    <location>
        <begin position="1"/>
        <end position="86"/>
    </location>
</feature>
<keyword evidence="5" id="KW-0963">Cytoplasm</keyword>
<evidence type="ECO:0000256" key="12">
    <source>
        <dbReference type="ARBA" id="ARBA00023242"/>
    </source>
</evidence>
<keyword evidence="8" id="KW-0964">Secreted</keyword>
<feature type="compositionally biased region" description="Basic and acidic residues" evidence="14">
    <location>
        <begin position="1"/>
        <end position="13"/>
    </location>
</feature>
<dbReference type="CDD" id="cd06763">
    <property type="entry name" value="PDZ7_PDZD2-PDZ4_hPro-IL-16-like"/>
    <property type="match status" value="1"/>
</dbReference>
<dbReference type="Gene3D" id="2.30.42.10">
    <property type="match status" value="2"/>
</dbReference>
<dbReference type="EMBL" id="GCES01040846">
    <property type="protein sequence ID" value="JAR45477.1"/>
    <property type="molecule type" value="Transcribed_RNA"/>
</dbReference>
<dbReference type="FunFam" id="2.30.42.10:FF:000147">
    <property type="entry name" value="Pro-interleukin-16"/>
    <property type="match status" value="1"/>
</dbReference>
<feature type="domain" description="PDZ" evidence="15">
    <location>
        <begin position="420"/>
        <end position="504"/>
    </location>
</feature>
<evidence type="ECO:0000313" key="16">
    <source>
        <dbReference type="EMBL" id="JAR45477.1"/>
    </source>
</evidence>
<dbReference type="InterPro" id="IPR055287">
    <property type="entry name" value="IL-16-like"/>
</dbReference>
<dbReference type="GO" id="GO:0030595">
    <property type="term" value="P:leukocyte chemotaxis"/>
    <property type="evidence" value="ECO:0007669"/>
    <property type="project" value="TreeGrafter"/>
</dbReference>
<feature type="region of interest" description="Disordered" evidence="14">
    <location>
        <begin position="102"/>
        <end position="147"/>
    </location>
</feature>
<dbReference type="CDD" id="cd06762">
    <property type="entry name" value="PDZ6_PDZD2-PDZ3_hPro-IL-16-like"/>
    <property type="match status" value="1"/>
</dbReference>
<keyword evidence="7" id="KW-0202">Cytokine</keyword>
<proteinExistence type="predicted"/>
<dbReference type="STRING" id="8078.ENSFHEP00000015922"/>
<dbReference type="GO" id="GO:0005737">
    <property type="term" value="C:cytoplasm"/>
    <property type="evidence" value="ECO:0007669"/>
    <property type="project" value="UniProtKB-SubCell"/>
</dbReference>
<feature type="compositionally biased region" description="Basic and acidic residues" evidence="14">
    <location>
        <begin position="52"/>
        <end position="70"/>
    </location>
</feature>
<dbReference type="AlphaFoldDB" id="A0A146XW95"/>
<sequence>MNEEESIHEHSDMSPDPPSTVTSESTSQKASDSKIAPPVAPKPTWFKQSLRKLQDNQDQRKQANYSEEKTTAGVTRSFGGRSTSGGVNMSLRQKICSFETFSSPEAQEKRTSRRSTPFSNSPALMERESASPCHSYPASHADDGESKQDFLEEIKSDQSTSVVIENISVSPIGITSATYENCCQIKGTCSEDQLSCDEIPINIPLSDPICSEITSVVDDVNLASVHTDSKFPPSQQKSELEKADNSSSIEISAPPSASSERMNQKEVVNNSDENSGINSELLTTAQSASPTTECQPQKNQEGKHFEKILAFSNQFSQAIMRSLPTSNHGNPQSQEFMDAPHKNLDPQESELGTICTNKGFSISLATLSECTIEEGGQSYDRATSAHSVISVLPSQEIKKMIEEVRTLDDESFKRLVDIHVVILHKEEGTGLGFSIAGGCDLENKAPTVHKVFISGLAAREGTIQKGDEVLSINGLTLHGVKHMDATAILRQARNQTLAVVVINKRTDEDNKDGGNMKGEDGSVPIGEQEAPLRIDLKKGAAGLGFSLEGGRGSIQGDRPLVINRIFKGGAAEQSGLQCGDELLQVQGESLQDISRFEAWNMIKALPEGPVKLLIRRKQGTDE</sequence>
<dbReference type="SUPFAM" id="SSF50156">
    <property type="entry name" value="PDZ domain-like"/>
    <property type="match status" value="2"/>
</dbReference>
<evidence type="ECO:0000256" key="3">
    <source>
        <dbReference type="ARBA" id="ARBA00004613"/>
    </source>
</evidence>
<dbReference type="PANTHER" id="PTHR48484">
    <property type="entry name" value="PRO-INTERLEUKIN-16"/>
    <property type="match status" value="1"/>
</dbReference>